<sequence length="526" mass="59169">MSSVEFEKIYLNSSRTSGKFRLADFGLGWKAGPTPNAPNVKNTPFLLPSEEILTANWSRGSRGWELRVYTKNRGVAMLDGFDQQDFNSLKSELQRTFSIQLEVKEHSLRGWNWGKTQLARNELLFNVNNRPAFEIPYSEIGNSNLTGKNEVAVELNLATKDDEITKAGDELVEVRFYVPGNVELEDEDVMEDSEVKSAASAFYDQLKDKADIGQVSGEAVVSFSDTLFLTPRGRYDIDMYPTSLRLRGKTYDYKIQYKQIQRIFSLPKADEVHNLIILQCDPPLRQGQTRYPYLTIQFAKDEETEVELNLSEEEFTTKYADKLKKKYDAQTNIVMASCFRGLTDRRVISAGSFVSKFQQAAISCSLKASEGHLYPLEKSFLFVTKPTVFIPFSEVQTIVMSRVGTSATSSRTFDMEVVLRGSGGTHNFGNISREEQPGIEEYCKSKGLKVRNDEKEALELMDAALDEDDSDDEDVVMRGSADEDGESVDEDFSGDSDSDPAEEFDSDASLSGSEDDETPDKKKQKT</sequence>
<keyword evidence="7 12" id="KW-0804">Transcription</keyword>
<evidence type="ECO:0000313" key="16">
    <source>
        <dbReference type="Proteomes" id="UP000019384"/>
    </source>
</evidence>
<comment type="similarity">
    <text evidence="1 12">Belongs to the SSRP1 family.</text>
</comment>
<dbReference type="SUPFAM" id="SSF50729">
    <property type="entry name" value="PH domain-like"/>
    <property type="match status" value="1"/>
</dbReference>
<feature type="compositionally biased region" description="Acidic residues" evidence="13">
    <location>
        <begin position="482"/>
        <end position="506"/>
    </location>
</feature>
<evidence type="ECO:0000313" key="15">
    <source>
        <dbReference type="EMBL" id="CDK24142.1"/>
    </source>
</evidence>
<evidence type="ECO:0000256" key="4">
    <source>
        <dbReference type="ARBA" id="ARBA00022705"/>
    </source>
</evidence>
<dbReference type="Gene3D" id="2.30.29.220">
    <property type="entry name" value="Structure-specific recognition protein (SSRP1)"/>
    <property type="match status" value="1"/>
</dbReference>
<dbReference type="PRINTS" id="PR00887">
    <property type="entry name" value="SSRCOGNITION"/>
</dbReference>
<name>W6MIG4_9ASCO</name>
<dbReference type="GO" id="GO:0035101">
    <property type="term" value="C:FACT complex"/>
    <property type="evidence" value="ECO:0007669"/>
    <property type="project" value="EnsemblFungi"/>
</dbReference>
<dbReference type="Proteomes" id="UP000019384">
    <property type="component" value="Unassembled WGS sequence"/>
</dbReference>
<dbReference type="CDD" id="cd13230">
    <property type="entry name" value="PH1_SSRP1-like"/>
    <property type="match status" value="1"/>
</dbReference>
<keyword evidence="6 12" id="KW-0805">Transcription regulation</keyword>
<dbReference type="RefSeq" id="XP_022456160.1">
    <property type="nucleotide sequence ID" value="XM_022604609.1"/>
</dbReference>
<dbReference type="Gene3D" id="2.30.29.150">
    <property type="match status" value="1"/>
</dbReference>
<evidence type="ECO:0000256" key="3">
    <source>
        <dbReference type="ARBA" id="ARBA00022454"/>
    </source>
</evidence>
<accession>W6MIG4</accession>
<keyword evidence="5 12" id="KW-0227">DNA damage</keyword>
<evidence type="ECO:0000256" key="10">
    <source>
        <dbReference type="ARBA" id="ARBA00025370"/>
    </source>
</evidence>
<evidence type="ECO:0000256" key="8">
    <source>
        <dbReference type="ARBA" id="ARBA00023204"/>
    </source>
</evidence>
<dbReference type="GO" id="GO:0030466">
    <property type="term" value="P:silent mating-type cassette heterochromatin formation"/>
    <property type="evidence" value="ECO:0007669"/>
    <property type="project" value="EnsemblFungi"/>
</dbReference>
<feature type="compositionally biased region" description="Acidic residues" evidence="13">
    <location>
        <begin position="464"/>
        <end position="474"/>
    </location>
</feature>
<dbReference type="Pfam" id="PF03531">
    <property type="entry name" value="SSrecog"/>
    <property type="match status" value="1"/>
</dbReference>
<dbReference type="GO" id="GO:0031509">
    <property type="term" value="P:subtelomeric heterochromatin formation"/>
    <property type="evidence" value="ECO:0007669"/>
    <property type="project" value="EnsemblFungi"/>
</dbReference>
<dbReference type="InterPro" id="IPR048993">
    <property type="entry name" value="SSRP1-like_PH1"/>
</dbReference>
<proteinExistence type="inferred from homology"/>
<dbReference type="STRING" id="1382522.W6MIG4"/>
<protein>
    <recommendedName>
        <fullName evidence="2 12">FACT complex subunit POB3</fullName>
    </recommendedName>
</protein>
<dbReference type="GO" id="GO:0006281">
    <property type="term" value="P:DNA repair"/>
    <property type="evidence" value="ECO:0007669"/>
    <property type="project" value="UniProtKB-KW"/>
</dbReference>
<dbReference type="CDD" id="cd13231">
    <property type="entry name" value="PH2_SSRP1-like"/>
    <property type="match status" value="1"/>
</dbReference>
<dbReference type="Pfam" id="PF21103">
    <property type="entry name" value="PH1_SSRP1-like"/>
    <property type="match status" value="1"/>
</dbReference>
<dbReference type="Pfam" id="PF08512">
    <property type="entry name" value="Rttp106-like_middle"/>
    <property type="match status" value="1"/>
</dbReference>
<evidence type="ECO:0000256" key="11">
    <source>
        <dbReference type="ARBA" id="ARBA00063925"/>
    </source>
</evidence>
<feature type="region of interest" description="Disordered" evidence="13">
    <location>
        <begin position="463"/>
        <end position="526"/>
    </location>
</feature>
<keyword evidence="3 12" id="KW-0158">Chromosome</keyword>
<dbReference type="PANTHER" id="PTHR45849">
    <property type="entry name" value="FACT COMPLEX SUBUNIT SSRP1"/>
    <property type="match status" value="1"/>
</dbReference>
<evidence type="ECO:0000256" key="5">
    <source>
        <dbReference type="ARBA" id="ARBA00022763"/>
    </source>
</evidence>
<dbReference type="InterPro" id="IPR000969">
    <property type="entry name" value="SSRP1/POB3"/>
</dbReference>
<dbReference type="GO" id="GO:0003677">
    <property type="term" value="F:DNA binding"/>
    <property type="evidence" value="ECO:0007669"/>
    <property type="project" value="InterPro"/>
</dbReference>
<keyword evidence="9 12" id="KW-0539">Nucleus</keyword>
<dbReference type="FunFam" id="2.30.29.30:FF:000098">
    <property type="entry name" value="Fact complex subunit ssrp1"/>
    <property type="match status" value="1"/>
</dbReference>
<dbReference type="GO" id="GO:0006261">
    <property type="term" value="P:DNA-templated DNA replication"/>
    <property type="evidence" value="ECO:0007669"/>
    <property type="project" value="EnsemblFungi"/>
</dbReference>
<dbReference type="GO" id="GO:0000781">
    <property type="term" value="C:chromosome, telomeric region"/>
    <property type="evidence" value="ECO:0007669"/>
    <property type="project" value="GOC"/>
</dbReference>
<gene>
    <name evidence="15" type="ORF">KUCA_T00000102001</name>
</gene>
<dbReference type="InterPro" id="IPR024954">
    <property type="entry name" value="SSRP1_DD"/>
</dbReference>
<keyword evidence="16" id="KW-1185">Reference proteome</keyword>
<comment type="subcellular location">
    <subcellularLocation>
        <location evidence="12">Nucleus</location>
    </subcellularLocation>
    <subcellularLocation>
        <location evidence="12">Chromosome</location>
    </subcellularLocation>
</comment>
<keyword evidence="8 12" id="KW-0234">DNA repair</keyword>
<dbReference type="OrthoDB" id="498543at2759"/>
<dbReference type="InterPro" id="IPR011993">
    <property type="entry name" value="PH-like_dom_sf"/>
</dbReference>
<organism evidence="15 16">
    <name type="scientific">Kuraishia capsulata CBS 1993</name>
    <dbReference type="NCBI Taxonomy" id="1382522"/>
    <lineage>
        <taxon>Eukaryota</taxon>
        <taxon>Fungi</taxon>
        <taxon>Dikarya</taxon>
        <taxon>Ascomycota</taxon>
        <taxon>Saccharomycotina</taxon>
        <taxon>Pichiomycetes</taxon>
        <taxon>Pichiales</taxon>
        <taxon>Pichiaceae</taxon>
        <taxon>Kuraishia</taxon>
    </lineage>
</organism>
<dbReference type="SMART" id="SM01287">
    <property type="entry name" value="Rtt106"/>
    <property type="match status" value="1"/>
</dbReference>
<dbReference type="Gene3D" id="2.30.29.30">
    <property type="entry name" value="Pleckstrin-homology domain (PH domain)/Phosphotyrosine-binding domain (PTB)"/>
    <property type="match status" value="2"/>
</dbReference>
<dbReference type="GO" id="GO:0045899">
    <property type="term" value="P:positive regulation of RNA polymerase II transcription preinitiation complex assembly"/>
    <property type="evidence" value="ECO:0007669"/>
    <property type="project" value="EnsemblFungi"/>
</dbReference>
<dbReference type="GO" id="GO:0034728">
    <property type="term" value="P:nucleosome organization"/>
    <property type="evidence" value="ECO:0007669"/>
    <property type="project" value="EnsemblFungi"/>
</dbReference>
<evidence type="ECO:0000256" key="6">
    <source>
        <dbReference type="ARBA" id="ARBA00023015"/>
    </source>
</evidence>
<keyword evidence="4 12" id="KW-0235">DNA replication</keyword>
<dbReference type="GO" id="GO:0031491">
    <property type="term" value="F:nucleosome binding"/>
    <property type="evidence" value="ECO:0007669"/>
    <property type="project" value="EnsemblFungi"/>
</dbReference>
<dbReference type="GO" id="GO:0031508">
    <property type="term" value="P:pericentric heterochromatin formation"/>
    <property type="evidence" value="ECO:0007669"/>
    <property type="project" value="EnsemblFungi"/>
</dbReference>
<dbReference type="Pfam" id="PF17292">
    <property type="entry name" value="POB3_N"/>
    <property type="match status" value="1"/>
</dbReference>
<dbReference type="PANTHER" id="PTHR45849:SF1">
    <property type="entry name" value="FACT COMPLEX SUBUNIT SSRP1"/>
    <property type="match status" value="1"/>
</dbReference>
<comment type="subunit">
    <text evidence="11">Forms a stable heterodimer with SPT16. The SPT16-POB3 dimer weakly associates with multiple molecules of NHP6 to form the FACT complex.</text>
</comment>
<evidence type="ECO:0000256" key="9">
    <source>
        <dbReference type="ARBA" id="ARBA00023242"/>
    </source>
</evidence>
<dbReference type="CDD" id="cd13229">
    <property type="entry name" value="PH_TFIIH"/>
    <property type="match status" value="1"/>
</dbReference>
<dbReference type="InterPro" id="IPR050454">
    <property type="entry name" value="RTT106/SSRP1_HistChap/FACT"/>
</dbReference>
<reference evidence="15" key="1">
    <citation type="submission" date="2013-12" db="EMBL/GenBank/DDBJ databases">
        <authorList>
            <person name="Genoscope - CEA"/>
        </authorList>
    </citation>
    <scope>NUCLEOTIDE SEQUENCE</scope>
    <source>
        <strain evidence="15">CBS 1993</strain>
    </source>
</reference>
<comment type="function">
    <text evidence="10 12">Component of the FACT complex, a general chromatin factor that acts to reorganize nucleosomes. The FACT complex is involved in multiple processes that require DNA as a template such as mRNA elongation, DNA replication and DNA repair. During transcription elongation the FACT complex acts as a histone chaperone that both destabilizes and restores nucleosomal structure. It facilitates the passage of RNA polymerase II and transcription by promoting the dissociation of one histone H2A-H2B dimer from the nucleosome, then subsequently promotes the reestablishment of the nucleosome following the passage of RNA polymerase II.</text>
</comment>
<dbReference type="InterPro" id="IPR013719">
    <property type="entry name" value="RTT106/SPT16-like_middle_dom"/>
</dbReference>
<evidence type="ECO:0000256" key="1">
    <source>
        <dbReference type="ARBA" id="ARBA00010060"/>
    </source>
</evidence>
<dbReference type="AlphaFoldDB" id="W6MIG4"/>
<feature type="domain" description="Histone chaperone RTT106/FACT complex subunit SPT16-like middle" evidence="14">
    <location>
        <begin position="359"/>
        <end position="453"/>
    </location>
</feature>
<dbReference type="InterPro" id="IPR038167">
    <property type="entry name" value="SSRP1_sf"/>
</dbReference>
<reference evidence="15" key="2">
    <citation type="submission" date="2014-02" db="EMBL/GenBank/DDBJ databases">
        <title>Complete DNA sequence of /Kuraishia capsulata/ illustrates novel genomic features among budding yeasts (/Saccharomycotina/).</title>
        <authorList>
            <person name="Morales L."/>
            <person name="Noel B."/>
            <person name="Porcel B."/>
            <person name="Marcet-Houben M."/>
            <person name="Hullo M-F."/>
            <person name="Sacerdot C."/>
            <person name="Tekaia F."/>
            <person name="Leh-Louis V."/>
            <person name="Despons L."/>
            <person name="Khanna V."/>
            <person name="Aury J-M."/>
            <person name="Barbe V."/>
            <person name="Couloux A."/>
            <person name="Labadie K."/>
            <person name="Pelletier E."/>
            <person name="Souciet J-L."/>
            <person name="Boekhout T."/>
            <person name="Gabaldon T."/>
            <person name="Wincker P."/>
            <person name="Dujon B."/>
        </authorList>
    </citation>
    <scope>NUCLEOTIDE SEQUENCE</scope>
    <source>
        <strain evidence="15">CBS 1993</strain>
    </source>
</reference>
<dbReference type="GeneID" id="34517548"/>
<dbReference type="FunFam" id="2.30.29.150:FF:000001">
    <property type="entry name" value="Fact complex subunit ssrp1"/>
    <property type="match status" value="1"/>
</dbReference>
<evidence type="ECO:0000256" key="7">
    <source>
        <dbReference type="ARBA" id="ARBA00023163"/>
    </source>
</evidence>
<evidence type="ECO:0000256" key="13">
    <source>
        <dbReference type="SAM" id="MobiDB-lite"/>
    </source>
</evidence>
<dbReference type="HOGENOM" id="CLU_017374_3_0_1"/>
<dbReference type="EMBL" id="HG793125">
    <property type="protein sequence ID" value="CDK24142.1"/>
    <property type="molecule type" value="Genomic_DNA"/>
</dbReference>
<dbReference type="InterPro" id="IPR035417">
    <property type="entry name" value="SSRP1/POB3_N"/>
</dbReference>
<evidence type="ECO:0000256" key="12">
    <source>
        <dbReference type="RuleBase" id="RU364013"/>
    </source>
</evidence>
<evidence type="ECO:0000256" key="2">
    <source>
        <dbReference type="ARBA" id="ARBA00014978"/>
    </source>
</evidence>
<evidence type="ECO:0000259" key="14">
    <source>
        <dbReference type="SMART" id="SM01287"/>
    </source>
</evidence>
<dbReference type="GO" id="GO:0042393">
    <property type="term" value="F:histone binding"/>
    <property type="evidence" value="ECO:0007669"/>
    <property type="project" value="EnsemblFungi"/>
</dbReference>
<dbReference type="GO" id="GO:0006335">
    <property type="term" value="P:DNA replication-dependent chromatin assembly"/>
    <property type="evidence" value="ECO:0007669"/>
    <property type="project" value="EnsemblFungi"/>
</dbReference>